<evidence type="ECO:0000313" key="1">
    <source>
        <dbReference type="EMBL" id="KAI5659718.1"/>
    </source>
</evidence>
<reference evidence="2" key="1">
    <citation type="journal article" date="2023" name="Nat. Plants">
        <title>Single-cell RNA sequencing provides a high-resolution roadmap for understanding the multicellular compartmentation of specialized metabolism.</title>
        <authorList>
            <person name="Sun S."/>
            <person name="Shen X."/>
            <person name="Li Y."/>
            <person name="Li Y."/>
            <person name="Wang S."/>
            <person name="Li R."/>
            <person name="Zhang H."/>
            <person name="Shen G."/>
            <person name="Guo B."/>
            <person name="Wei J."/>
            <person name="Xu J."/>
            <person name="St-Pierre B."/>
            <person name="Chen S."/>
            <person name="Sun C."/>
        </authorList>
    </citation>
    <scope>NUCLEOTIDE SEQUENCE [LARGE SCALE GENOMIC DNA]</scope>
</reference>
<protein>
    <submittedName>
        <fullName evidence="1">Uncharacterized protein</fullName>
    </submittedName>
</protein>
<accession>A0ACC0AI97</accession>
<proteinExistence type="predicted"/>
<gene>
    <name evidence="1" type="ORF">M9H77_28511</name>
</gene>
<organism evidence="1 2">
    <name type="scientific">Catharanthus roseus</name>
    <name type="common">Madagascar periwinkle</name>
    <name type="synonym">Vinca rosea</name>
    <dbReference type="NCBI Taxonomy" id="4058"/>
    <lineage>
        <taxon>Eukaryota</taxon>
        <taxon>Viridiplantae</taxon>
        <taxon>Streptophyta</taxon>
        <taxon>Embryophyta</taxon>
        <taxon>Tracheophyta</taxon>
        <taxon>Spermatophyta</taxon>
        <taxon>Magnoliopsida</taxon>
        <taxon>eudicotyledons</taxon>
        <taxon>Gunneridae</taxon>
        <taxon>Pentapetalae</taxon>
        <taxon>asterids</taxon>
        <taxon>lamiids</taxon>
        <taxon>Gentianales</taxon>
        <taxon>Apocynaceae</taxon>
        <taxon>Rauvolfioideae</taxon>
        <taxon>Vinceae</taxon>
        <taxon>Catharanthinae</taxon>
        <taxon>Catharanthus</taxon>
    </lineage>
</organism>
<comment type="caution">
    <text evidence="1">The sequence shown here is derived from an EMBL/GenBank/DDBJ whole genome shotgun (WGS) entry which is preliminary data.</text>
</comment>
<evidence type="ECO:0000313" key="2">
    <source>
        <dbReference type="Proteomes" id="UP001060085"/>
    </source>
</evidence>
<keyword evidence="2" id="KW-1185">Reference proteome</keyword>
<name>A0ACC0AI97_CATRO</name>
<dbReference type="EMBL" id="CM044706">
    <property type="protein sequence ID" value="KAI5659718.1"/>
    <property type="molecule type" value="Genomic_DNA"/>
</dbReference>
<sequence>MVKNVFIEALWLEAPSHLLTSTWTIVSALPSSQCTDNYMPWFLPGTHPRIQNPEMLPREIQLLTVTPITPQVLVDMISREVDRDDIDDATNRAVNEASHSRTRAGKKNRKISYGYTHTLPWTLEDRVWVQNFIPWRVWVRVWGYPEGLDPFTALATKIGRISDMIKKYNQHRLFLQL</sequence>
<dbReference type="Proteomes" id="UP001060085">
    <property type="component" value="Linkage Group LG06"/>
</dbReference>